<reference evidence="1 2" key="1">
    <citation type="submission" date="2019-06" db="EMBL/GenBank/DDBJ databases">
        <authorList>
            <person name="Agostino C.J."/>
            <person name="Dionne E.N."/>
            <person name="Schmitt O.J."/>
            <person name="Otalvaro S."/>
            <person name="Cornely K."/>
            <person name="Butela K.A."/>
            <person name="Garlena R.A."/>
            <person name="Russell D.A."/>
            <person name="Pope W.H."/>
            <person name="Jacobs-Sera D."/>
            <person name="Hatfull G.F."/>
        </authorList>
    </citation>
    <scope>NUCLEOTIDE SEQUENCE [LARGE SCALE GENOMIC DNA]</scope>
</reference>
<gene>
    <name evidence="1" type="primary">35</name>
    <name evidence="1" type="ORF">SEA_ZOLITA_35</name>
</gene>
<organism evidence="1 2">
    <name type="scientific">Mycobacterium phage Zolita</name>
    <dbReference type="NCBI Taxonomy" id="2593355"/>
    <lineage>
        <taxon>Viruses</taxon>
        <taxon>Duplodnaviria</taxon>
        <taxon>Heunggongvirae</taxon>
        <taxon>Uroviricota</taxon>
        <taxon>Caudoviricetes</taxon>
        <taxon>Benedictvirus</taxon>
        <taxon>Benedictvirus zolita</taxon>
    </lineage>
</organism>
<name>A0A514U2F0_9CAUD</name>
<evidence type="ECO:0000313" key="1">
    <source>
        <dbReference type="EMBL" id="QDK03120.1"/>
    </source>
</evidence>
<evidence type="ECO:0000313" key="2">
    <source>
        <dbReference type="Proteomes" id="UP000317635"/>
    </source>
</evidence>
<accession>A0A514U2F0</accession>
<dbReference type="GeneID" id="64868700"/>
<dbReference type="Proteomes" id="UP000317635">
    <property type="component" value="Segment"/>
</dbReference>
<keyword evidence="2" id="KW-1185">Reference proteome</keyword>
<dbReference type="RefSeq" id="YP_010060831.1">
    <property type="nucleotide sequence ID" value="NC_054776.1"/>
</dbReference>
<dbReference type="KEGG" id="vg:64868700"/>
<sequence length="75" mass="8820">MVEMDGSKFVLTSPPRVDVKYDYLYKPYDFSHRGRLLDDVSYHVSFDMRHIYEPPPKPKRKWSTAMGLRKPKGAS</sequence>
<dbReference type="EMBL" id="MN096372">
    <property type="protein sequence ID" value="QDK03120.1"/>
    <property type="molecule type" value="Genomic_DNA"/>
</dbReference>
<proteinExistence type="predicted"/>
<protein>
    <submittedName>
        <fullName evidence="1">Uncharacterized protein</fullName>
    </submittedName>
</protein>